<evidence type="ECO:0000256" key="1">
    <source>
        <dbReference type="ARBA" id="ARBA00023015"/>
    </source>
</evidence>
<dbReference type="Gene3D" id="1.10.490.50">
    <property type="entry name" value="Antibiotic binding domain of TipA-like multidrug resistance regulators"/>
    <property type="match status" value="1"/>
</dbReference>
<dbReference type="InterPro" id="IPR000551">
    <property type="entry name" value="MerR-type_HTH_dom"/>
</dbReference>
<gene>
    <name evidence="6" type="ORF">SAMN05421879_10786</name>
</gene>
<dbReference type="AlphaFoldDB" id="A0A285VQX6"/>
<keyword evidence="3" id="KW-0010">Activator</keyword>
<dbReference type="PANTHER" id="PTHR30204">
    <property type="entry name" value="REDOX-CYCLING DRUG-SENSING TRANSCRIPTIONAL ACTIVATOR SOXR"/>
    <property type="match status" value="1"/>
</dbReference>
<dbReference type="InterPro" id="IPR047057">
    <property type="entry name" value="MerR_fam"/>
</dbReference>
<dbReference type="CDD" id="cd01106">
    <property type="entry name" value="HTH_TipAL-Mta"/>
    <property type="match status" value="1"/>
</dbReference>
<evidence type="ECO:0000256" key="3">
    <source>
        <dbReference type="ARBA" id="ARBA00023159"/>
    </source>
</evidence>
<dbReference type="PROSITE" id="PS00552">
    <property type="entry name" value="HTH_MERR_1"/>
    <property type="match status" value="1"/>
</dbReference>
<dbReference type="Gene3D" id="1.10.1660.10">
    <property type="match status" value="1"/>
</dbReference>
<dbReference type="Pfam" id="PF13411">
    <property type="entry name" value="MerR_1"/>
    <property type="match status" value="1"/>
</dbReference>
<name>A0A285VQX6_9MICO</name>
<dbReference type="RefSeq" id="WP_342352045.1">
    <property type="nucleotide sequence ID" value="NZ_OBQK01000007.1"/>
</dbReference>
<reference evidence="7" key="1">
    <citation type="submission" date="2017-08" db="EMBL/GenBank/DDBJ databases">
        <authorList>
            <person name="Varghese N."/>
            <person name="Submissions S."/>
        </authorList>
    </citation>
    <scope>NUCLEOTIDE SEQUENCE [LARGE SCALE GENOMIC DNA]</scope>
    <source>
        <strain evidence="7">USBA17B2</strain>
    </source>
</reference>
<sequence>MTTSQLMTDDLLTVGQVADHLGVTVRTLHHYDEIGLVVPSARSRAGYRLYTEADLLRLQHVVVYRRLGLPLEEIGTILADGADSDTVVEHLRRQREAVTHRVAELTELVTAIDRALEAEMNDYAISREEQRELFGDGFDDGYAAEAEERWGDTDAWAQSQQRAKSYRKEQWQQIKEEGDAVNARFVELMDAGVDAGSEQAMDAAEAARQQICTWFYDCPRPMHAAIAEMYVTDPRFTKTYEDVAPGLAQYVRDAVVANAGRG</sequence>
<dbReference type="GO" id="GO:0003677">
    <property type="term" value="F:DNA binding"/>
    <property type="evidence" value="ECO:0007669"/>
    <property type="project" value="UniProtKB-KW"/>
</dbReference>
<keyword evidence="7" id="KW-1185">Reference proteome</keyword>
<dbReference type="InterPro" id="IPR036244">
    <property type="entry name" value="TipA-like_antibiotic-bd"/>
</dbReference>
<keyword evidence="2 6" id="KW-0238">DNA-binding</keyword>
<dbReference type="Pfam" id="PF07739">
    <property type="entry name" value="TipAS"/>
    <property type="match status" value="1"/>
</dbReference>
<dbReference type="GO" id="GO:0003700">
    <property type="term" value="F:DNA-binding transcription factor activity"/>
    <property type="evidence" value="ECO:0007669"/>
    <property type="project" value="InterPro"/>
</dbReference>
<protein>
    <submittedName>
        <fullName evidence="6">DNA-binding transcriptional regulator, MerR family</fullName>
    </submittedName>
</protein>
<dbReference type="PANTHER" id="PTHR30204:SF90">
    <property type="entry name" value="HTH-TYPE TRANSCRIPTIONAL ACTIVATOR MTA"/>
    <property type="match status" value="1"/>
</dbReference>
<dbReference type="PRINTS" id="PR00040">
    <property type="entry name" value="HTHMERR"/>
</dbReference>
<proteinExistence type="predicted"/>
<dbReference type="SUPFAM" id="SSF89082">
    <property type="entry name" value="Antibiotic binding domain of TipA-like multidrug resistance regulators"/>
    <property type="match status" value="1"/>
</dbReference>
<keyword evidence="4" id="KW-0804">Transcription</keyword>
<evidence type="ECO:0000313" key="7">
    <source>
        <dbReference type="Proteomes" id="UP000219688"/>
    </source>
</evidence>
<keyword evidence="1" id="KW-0805">Transcription regulation</keyword>
<dbReference type="SUPFAM" id="SSF46955">
    <property type="entry name" value="Putative DNA-binding domain"/>
    <property type="match status" value="1"/>
</dbReference>
<evidence type="ECO:0000256" key="4">
    <source>
        <dbReference type="ARBA" id="ARBA00023163"/>
    </source>
</evidence>
<dbReference type="PROSITE" id="PS50937">
    <property type="entry name" value="HTH_MERR_2"/>
    <property type="match status" value="1"/>
</dbReference>
<dbReference type="InterPro" id="IPR012925">
    <property type="entry name" value="TipAS_dom"/>
</dbReference>
<dbReference type="EMBL" id="OBQK01000007">
    <property type="protein sequence ID" value="SOC56307.1"/>
    <property type="molecule type" value="Genomic_DNA"/>
</dbReference>
<dbReference type="Proteomes" id="UP000219688">
    <property type="component" value="Unassembled WGS sequence"/>
</dbReference>
<evidence type="ECO:0000256" key="2">
    <source>
        <dbReference type="ARBA" id="ARBA00023125"/>
    </source>
</evidence>
<dbReference type="SMART" id="SM00422">
    <property type="entry name" value="HTH_MERR"/>
    <property type="match status" value="1"/>
</dbReference>
<dbReference type="InterPro" id="IPR009061">
    <property type="entry name" value="DNA-bd_dom_put_sf"/>
</dbReference>
<organism evidence="6 7">
    <name type="scientific">Ornithinimicrobium cerasi</name>
    <dbReference type="NCBI Taxonomy" id="2248773"/>
    <lineage>
        <taxon>Bacteria</taxon>
        <taxon>Bacillati</taxon>
        <taxon>Actinomycetota</taxon>
        <taxon>Actinomycetes</taxon>
        <taxon>Micrococcales</taxon>
        <taxon>Ornithinimicrobiaceae</taxon>
        <taxon>Ornithinimicrobium</taxon>
    </lineage>
</organism>
<accession>A0A285VQX6</accession>
<evidence type="ECO:0000313" key="6">
    <source>
        <dbReference type="EMBL" id="SOC56307.1"/>
    </source>
</evidence>
<dbReference type="STRING" id="1122622.GCA_000421185_01200"/>
<feature type="domain" description="HTH merR-type" evidence="5">
    <location>
        <begin position="11"/>
        <end position="80"/>
    </location>
</feature>
<evidence type="ECO:0000259" key="5">
    <source>
        <dbReference type="PROSITE" id="PS50937"/>
    </source>
</evidence>